<evidence type="ECO:0000256" key="4">
    <source>
        <dbReference type="ARBA" id="ARBA00022679"/>
    </source>
</evidence>
<dbReference type="GO" id="GO:0005886">
    <property type="term" value="C:plasma membrane"/>
    <property type="evidence" value="ECO:0007669"/>
    <property type="project" value="UniProtKB-SubCell"/>
</dbReference>
<evidence type="ECO:0000256" key="3">
    <source>
        <dbReference type="ARBA" id="ARBA00022676"/>
    </source>
</evidence>
<accession>A0A3A4P4T7</accession>
<keyword evidence="2" id="KW-1003">Cell membrane</keyword>
<dbReference type="InterPro" id="IPR050297">
    <property type="entry name" value="LipidA_mod_glycosyltrf_83"/>
</dbReference>
<evidence type="ECO:0000256" key="7">
    <source>
        <dbReference type="ARBA" id="ARBA00023136"/>
    </source>
</evidence>
<evidence type="ECO:0008006" key="11">
    <source>
        <dbReference type="Google" id="ProtNLM"/>
    </source>
</evidence>
<sequence length="412" mass="47150">MITGRHEWTLLLSLLVAFFIIGVIYSFVLGDKLRYPDERQYWRIARNLVSEHCFCLESHKPTAYRPPLYPIVLALPAYLFGRPVAGRILNFGFLCLTLYYLYRLVKNETSPFWAIASVLVAIGYPLFSYTAGTIYPQTLAMLLYILIIWLTFARSSVSMKKASLIGSLSALLVLAAPLFLPTVILFGGWIAFIKKWKIKKLLFFFFGFVFCIGIWSARNWATLGSPVPFSSNGGLNLLLGNSENFDPLLGTMVDISKYIKEAELKNLDEISRDTFYRDSAIDFIMQNKLLTIKNYFLKFAYYFHYKNELATSSEMSTLKTNIMLFTYWPLLLFFLVRLAMAYRTKLSLLEWFLLVSYITSGAFSAIFFTRIRFRIPFDALLIAAVVIGAARLIDACPKGSNNLPRKVSNIEH</sequence>
<evidence type="ECO:0000256" key="8">
    <source>
        <dbReference type="SAM" id="Phobius"/>
    </source>
</evidence>
<feature type="transmembrane region" description="Helical" evidence="8">
    <location>
        <begin position="322"/>
        <end position="342"/>
    </location>
</feature>
<feature type="transmembrane region" description="Helical" evidence="8">
    <location>
        <begin position="348"/>
        <end position="368"/>
    </location>
</feature>
<dbReference type="GO" id="GO:0016763">
    <property type="term" value="F:pentosyltransferase activity"/>
    <property type="evidence" value="ECO:0007669"/>
    <property type="project" value="TreeGrafter"/>
</dbReference>
<feature type="transmembrane region" description="Helical" evidence="8">
    <location>
        <begin position="133"/>
        <end position="152"/>
    </location>
</feature>
<feature type="transmembrane region" description="Helical" evidence="8">
    <location>
        <begin position="7"/>
        <end position="28"/>
    </location>
</feature>
<feature type="transmembrane region" description="Helical" evidence="8">
    <location>
        <begin position="109"/>
        <end position="127"/>
    </location>
</feature>
<feature type="transmembrane region" description="Helical" evidence="8">
    <location>
        <begin position="84"/>
        <end position="102"/>
    </location>
</feature>
<gene>
    <name evidence="9" type="ORF">C4520_02415</name>
</gene>
<evidence type="ECO:0000313" key="9">
    <source>
        <dbReference type="EMBL" id="RJP25476.1"/>
    </source>
</evidence>
<keyword evidence="6 8" id="KW-1133">Transmembrane helix</keyword>
<evidence type="ECO:0000256" key="5">
    <source>
        <dbReference type="ARBA" id="ARBA00022692"/>
    </source>
</evidence>
<evidence type="ECO:0000256" key="6">
    <source>
        <dbReference type="ARBA" id="ARBA00022989"/>
    </source>
</evidence>
<comment type="caution">
    <text evidence="9">The sequence shown here is derived from an EMBL/GenBank/DDBJ whole genome shotgun (WGS) entry which is preliminary data.</text>
</comment>
<name>A0A3A4P4T7_ABYX5</name>
<evidence type="ECO:0000313" key="10">
    <source>
        <dbReference type="Proteomes" id="UP000265882"/>
    </source>
</evidence>
<dbReference type="Proteomes" id="UP000265882">
    <property type="component" value="Unassembled WGS sequence"/>
</dbReference>
<keyword evidence="3" id="KW-0328">Glycosyltransferase</keyword>
<dbReference type="GO" id="GO:0009103">
    <property type="term" value="P:lipopolysaccharide biosynthetic process"/>
    <property type="evidence" value="ECO:0007669"/>
    <property type="project" value="UniProtKB-ARBA"/>
</dbReference>
<dbReference type="EMBL" id="QZKU01000022">
    <property type="protein sequence ID" value="RJP25476.1"/>
    <property type="molecule type" value="Genomic_DNA"/>
</dbReference>
<reference evidence="9 10" key="1">
    <citation type="journal article" date="2017" name="ISME J.">
        <title>Energy and carbon metabolisms in a deep terrestrial subsurface fluid microbial community.</title>
        <authorList>
            <person name="Momper L."/>
            <person name="Jungbluth S.P."/>
            <person name="Lee M.D."/>
            <person name="Amend J.P."/>
        </authorList>
    </citation>
    <scope>NUCLEOTIDE SEQUENCE [LARGE SCALE GENOMIC DNA]</scope>
    <source>
        <strain evidence="9">SURF_5</strain>
    </source>
</reference>
<proteinExistence type="predicted"/>
<evidence type="ECO:0000256" key="2">
    <source>
        <dbReference type="ARBA" id="ARBA00022475"/>
    </source>
</evidence>
<evidence type="ECO:0000256" key="1">
    <source>
        <dbReference type="ARBA" id="ARBA00004651"/>
    </source>
</evidence>
<comment type="subcellular location">
    <subcellularLocation>
        <location evidence="1">Cell membrane</location>
        <topology evidence="1">Multi-pass membrane protein</topology>
    </subcellularLocation>
</comment>
<protein>
    <recommendedName>
        <fullName evidence="11">Glycosyltransferase RgtA/B/C/D-like domain-containing protein</fullName>
    </recommendedName>
</protein>
<feature type="transmembrane region" description="Helical" evidence="8">
    <location>
        <begin position="164"/>
        <end position="192"/>
    </location>
</feature>
<feature type="transmembrane region" description="Helical" evidence="8">
    <location>
        <begin position="375"/>
        <end position="393"/>
    </location>
</feature>
<dbReference type="AlphaFoldDB" id="A0A3A4P4T7"/>
<feature type="transmembrane region" description="Helical" evidence="8">
    <location>
        <begin position="198"/>
        <end position="217"/>
    </location>
</feature>
<keyword evidence="4" id="KW-0808">Transferase</keyword>
<dbReference type="PANTHER" id="PTHR33908:SF11">
    <property type="entry name" value="MEMBRANE PROTEIN"/>
    <property type="match status" value="1"/>
</dbReference>
<organism evidence="9 10">
    <name type="scientific">Abyssobacteria bacterium (strain SURF_5)</name>
    <dbReference type="NCBI Taxonomy" id="2093360"/>
    <lineage>
        <taxon>Bacteria</taxon>
        <taxon>Pseudomonadati</taxon>
        <taxon>Candidatus Hydrogenedentota</taxon>
        <taxon>Candidatus Abyssobacteria</taxon>
    </lineage>
</organism>
<keyword evidence="5 8" id="KW-0812">Transmembrane</keyword>
<keyword evidence="7 8" id="KW-0472">Membrane</keyword>
<dbReference type="PANTHER" id="PTHR33908">
    <property type="entry name" value="MANNOSYLTRANSFERASE YKCB-RELATED"/>
    <property type="match status" value="1"/>
</dbReference>